<reference evidence="2 3" key="1">
    <citation type="submission" date="2022-11" db="EMBL/GenBank/DDBJ databases">
        <title>Minimal conservation of predation-associated metabolite biosynthetic gene clusters underscores biosynthetic potential of Myxococcota including descriptions for ten novel species: Archangium lansinium sp. nov., Myxococcus landrumus sp. nov., Nannocystis bai.</title>
        <authorList>
            <person name="Ahearne A."/>
            <person name="Stevens C."/>
            <person name="Dowd S."/>
        </authorList>
    </citation>
    <scope>NUCLEOTIDE SEQUENCE [LARGE SCALE GENOMIC DNA]</scope>
    <source>
        <strain evidence="2 3">NCWAL01</strain>
    </source>
</reference>
<proteinExistence type="predicted"/>
<evidence type="ECO:0000256" key="1">
    <source>
        <dbReference type="SAM" id="MobiDB-lite"/>
    </source>
</evidence>
<feature type="region of interest" description="Disordered" evidence="1">
    <location>
        <begin position="8"/>
        <end position="42"/>
    </location>
</feature>
<organism evidence="2 3">
    <name type="scientific">Stigmatella ashevillensis</name>
    <dbReference type="NCBI Taxonomy" id="2995309"/>
    <lineage>
        <taxon>Bacteria</taxon>
        <taxon>Pseudomonadati</taxon>
        <taxon>Myxococcota</taxon>
        <taxon>Myxococcia</taxon>
        <taxon>Myxococcales</taxon>
        <taxon>Cystobacterineae</taxon>
        <taxon>Archangiaceae</taxon>
        <taxon>Stigmatella</taxon>
    </lineage>
</organism>
<comment type="caution">
    <text evidence="2">The sequence shown here is derived from an EMBL/GenBank/DDBJ whole genome shotgun (WGS) entry which is preliminary data.</text>
</comment>
<evidence type="ECO:0000313" key="3">
    <source>
        <dbReference type="Proteomes" id="UP001221838"/>
    </source>
</evidence>
<accession>A0ABT5DD91</accession>
<evidence type="ECO:0000313" key="2">
    <source>
        <dbReference type="EMBL" id="MDC0711655.1"/>
    </source>
</evidence>
<name>A0ABT5DD91_9BACT</name>
<sequence length="86" mass="9899">MEAAKILKTLEELNEATQTATVKGTDEPDREEEGEGEGEGTPEWKKKCMAYYVDCQQDGWTGRCGDCFRYCEGQRGKWPFKKCHER</sequence>
<dbReference type="EMBL" id="JAQNDM010000002">
    <property type="protein sequence ID" value="MDC0711655.1"/>
    <property type="molecule type" value="Genomic_DNA"/>
</dbReference>
<dbReference type="Proteomes" id="UP001221838">
    <property type="component" value="Unassembled WGS sequence"/>
</dbReference>
<gene>
    <name evidence="2" type="ORF">POL68_24520</name>
</gene>
<protein>
    <submittedName>
        <fullName evidence="2">Uncharacterized protein</fullName>
    </submittedName>
</protein>
<keyword evidence="3" id="KW-1185">Reference proteome</keyword>
<feature type="compositionally biased region" description="Acidic residues" evidence="1">
    <location>
        <begin position="28"/>
        <end position="40"/>
    </location>
</feature>
<dbReference type="RefSeq" id="WP_272146486.1">
    <property type="nucleotide sequence ID" value="NZ_JAQNDM010000002.1"/>
</dbReference>